<dbReference type="EMBL" id="JACYXC010000001">
    <property type="protein sequence ID" value="MBH5333996.1"/>
    <property type="molecule type" value="Genomic_DNA"/>
</dbReference>
<evidence type="ECO:0000313" key="1">
    <source>
        <dbReference type="EMBL" id="MBH5333996.1"/>
    </source>
</evidence>
<dbReference type="RefSeq" id="WP_197987744.1">
    <property type="nucleotide sequence ID" value="NZ_JACYXC010000001.1"/>
</dbReference>
<comment type="caution">
    <text evidence="1">The sequence shown here is derived from an EMBL/GenBank/DDBJ whole genome shotgun (WGS) entry which is preliminary data.</text>
</comment>
<keyword evidence="2" id="KW-1185">Reference proteome</keyword>
<protein>
    <recommendedName>
        <fullName evidence="3">Immunity protein 63 domain-containing protein</fullName>
    </recommendedName>
</protein>
<reference evidence="1 2" key="1">
    <citation type="submission" date="2020-09" db="EMBL/GenBank/DDBJ databases">
        <title>Biosynthesis of the nuclear factor of activated T cells inhibitor NFAT-133 and its congeners in Streptomyces pactum.</title>
        <authorList>
            <person name="Zhou W."/>
            <person name="Posri P."/>
            <person name="Abugrain M.E."/>
            <person name="Weisberg A.J."/>
            <person name="Chang J.H."/>
            <person name="Mahmud T."/>
        </authorList>
    </citation>
    <scope>NUCLEOTIDE SEQUENCE [LARGE SCALE GENOMIC DNA]</scope>
    <source>
        <strain evidence="1 2">ATCC 27456</strain>
    </source>
</reference>
<sequence length="145" mass="15983">MGRVEPARLCIVAEMAEAVRALGVPDADIRERELDGGGWMTGCVIRLGGEEVECDVMHHERRDTAVRLFLDGWQFEHVDASGLRQLLVNILSGDAVIRPERGFLRGDRHVLKAVGGTTVHEAWSEAFVEERAAAWEIRLLPAAGS</sequence>
<dbReference type="Proteomes" id="UP000807371">
    <property type="component" value="Unassembled WGS sequence"/>
</dbReference>
<proteinExistence type="predicted"/>
<accession>A0ABS0NFM2</accession>
<evidence type="ECO:0000313" key="2">
    <source>
        <dbReference type="Proteomes" id="UP000807371"/>
    </source>
</evidence>
<name>A0ABS0NFM2_9ACTN</name>
<evidence type="ECO:0008006" key="3">
    <source>
        <dbReference type="Google" id="ProtNLM"/>
    </source>
</evidence>
<gene>
    <name evidence="1" type="ORF">IHE55_03925</name>
</gene>
<organism evidence="1 2">
    <name type="scientific">Streptomyces pactum</name>
    <dbReference type="NCBI Taxonomy" id="68249"/>
    <lineage>
        <taxon>Bacteria</taxon>
        <taxon>Bacillati</taxon>
        <taxon>Actinomycetota</taxon>
        <taxon>Actinomycetes</taxon>
        <taxon>Kitasatosporales</taxon>
        <taxon>Streptomycetaceae</taxon>
        <taxon>Streptomyces</taxon>
    </lineage>
</organism>